<dbReference type="InterPro" id="IPR007553">
    <property type="entry name" value="2-thiour_desulf"/>
</dbReference>
<dbReference type="STRING" id="258515.SAMN05192585_10263"/>
<sequence length="143" mass="15480">MNILVSACLLDIPCRYDAKGTASEAVLKLMEKHTLIPVCPEQLGGLPAPRECCERCGNRVLTKSGVDITEPFVKGAQETLRLAALYGCKLAVLKERSPSCGSSIIYDGTFTGKRIDGKGVTAELLEQNGVRVISENRLDELEL</sequence>
<dbReference type="RefSeq" id="WP_092637554.1">
    <property type="nucleotide sequence ID" value="NZ_FNID01000002.1"/>
</dbReference>
<organism evidence="1 2">
    <name type="scientific">Acetanaerobacterium elongatum</name>
    <dbReference type="NCBI Taxonomy" id="258515"/>
    <lineage>
        <taxon>Bacteria</taxon>
        <taxon>Bacillati</taxon>
        <taxon>Bacillota</taxon>
        <taxon>Clostridia</taxon>
        <taxon>Eubacteriales</taxon>
        <taxon>Oscillospiraceae</taxon>
        <taxon>Acetanaerobacterium</taxon>
    </lineage>
</organism>
<dbReference type="OrthoDB" id="9797779at2"/>
<dbReference type="EMBL" id="FNID01000002">
    <property type="protein sequence ID" value="SDM61182.1"/>
    <property type="molecule type" value="Genomic_DNA"/>
</dbReference>
<keyword evidence="2" id="KW-1185">Reference proteome</keyword>
<dbReference type="Proteomes" id="UP000199182">
    <property type="component" value="Unassembled WGS sequence"/>
</dbReference>
<evidence type="ECO:0000313" key="1">
    <source>
        <dbReference type="EMBL" id="SDM61182.1"/>
    </source>
</evidence>
<dbReference type="AlphaFoldDB" id="A0A1G9UMK7"/>
<protein>
    <submittedName>
        <fullName evidence="1">Uncharacterized conserved protein YbbK, DUF523 family</fullName>
    </submittedName>
</protein>
<name>A0A1G9UMK7_9FIRM</name>
<evidence type="ECO:0000313" key="2">
    <source>
        <dbReference type="Proteomes" id="UP000199182"/>
    </source>
</evidence>
<dbReference type="PANTHER" id="PTHR30087">
    <property type="entry name" value="INNER MEMBRANE PROTEIN"/>
    <property type="match status" value="1"/>
</dbReference>
<accession>A0A1G9UMK7</accession>
<gene>
    <name evidence="1" type="ORF">SAMN05192585_10263</name>
</gene>
<dbReference type="Pfam" id="PF04463">
    <property type="entry name" value="2-thiour_desulf"/>
    <property type="match status" value="1"/>
</dbReference>
<dbReference type="PANTHER" id="PTHR30087:SF1">
    <property type="entry name" value="HYPOTHETICAL CYTOSOLIC PROTEIN"/>
    <property type="match status" value="1"/>
</dbReference>
<reference evidence="1 2" key="1">
    <citation type="submission" date="2016-10" db="EMBL/GenBank/DDBJ databases">
        <authorList>
            <person name="de Groot N.N."/>
        </authorList>
    </citation>
    <scope>NUCLEOTIDE SEQUENCE [LARGE SCALE GENOMIC DNA]</scope>
    <source>
        <strain evidence="1 2">CGMCC 1.5012</strain>
    </source>
</reference>
<proteinExistence type="predicted"/>